<protein>
    <submittedName>
        <fullName evidence="8">Mechanosensitive ion channel, putative</fullName>
    </submittedName>
</protein>
<dbReference type="EMBL" id="CZPT02001617">
    <property type="protein sequence ID" value="SCU71292.1"/>
    <property type="molecule type" value="Genomic_DNA"/>
</dbReference>
<evidence type="ECO:0000256" key="2">
    <source>
        <dbReference type="ARBA" id="ARBA00008017"/>
    </source>
</evidence>
<dbReference type="GO" id="GO:0016020">
    <property type="term" value="C:membrane"/>
    <property type="evidence" value="ECO:0007669"/>
    <property type="project" value="UniProtKB-SubCell"/>
</dbReference>
<reference evidence="8" key="1">
    <citation type="submission" date="2016-09" db="EMBL/GenBank/DDBJ databases">
        <authorList>
            <person name="Hebert L."/>
            <person name="Moumen B."/>
        </authorList>
    </citation>
    <scope>NUCLEOTIDE SEQUENCE [LARGE SCALE GENOMIC DNA]</scope>
    <source>
        <strain evidence="8">OVI</strain>
    </source>
</reference>
<evidence type="ECO:0000256" key="1">
    <source>
        <dbReference type="ARBA" id="ARBA00004141"/>
    </source>
</evidence>
<dbReference type="RefSeq" id="XP_067081973.1">
    <property type="nucleotide sequence ID" value="XM_067225872.1"/>
</dbReference>
<dbReference type="PANTHER" id="PTHR30221">
    <property type="entry name" value="SMALL-CONDUCTANCE MECHANOSENSITIVE CHANNEL"/>
    <property type="match status" value="1"/>
</dbReference>
<dbReference type="InterPro" id="IPR045275">
    <property type="entry name" value="MscS_archaea/bacteria_type"/>
</dbReference>
<dbReference type="AlphaFoldDB" id="A0A1G4IG15"/>
<dbReference type="InterPro" id="IPR006685">
    <property type="entry name" value="MscS_channel_2nd"/>
</dbReference>
<evidence type="ECO:0000256" key="6">
    <source>
        <dbReference type="SAM" id="MobiDB-lite"/>
    </source>
</evidence>
<gene>
    <name evidence="8" type="ORF">TEOVI_000287300</name>
</gene>
<dbReference type="Proteomes" id="UP000195570">
    <property type="component" value="Unassembled WGS sequence"/>
</dbReference>
<dbReference type="InterPro" id="IPR010920">
    <property type="entry name" value="LSM_dom_sf"/>
</dbReference>
<keyword evidence="4" id="KW-1133">Transmembrane helix</keyword>
<comment type="caution">
    <text evidence="8">The sequence shown here is derived from an EMBL/GenBank/DDBJ whole genome shotgun (WGS) entry which is preliminary data.</text>
</comment>
<proteinExistence type="inferred from homology"/>
<sequence length="171" mass="18012">MKRFFDKLYHTTGFIVDPSQRSVASHVSSLLLQGSIAFSLLGTIGVDTSPLVAAAGVIGATAGFACKDFGANFIASIVLSSQPSLRTGNRISIGTGAGAVKGEVVDWDTRYLYLRTSEGHLLHVPNSMILTSIVTWESSDSKQRLGGNEPQGYSPTPPHTVPCNDSASGTK</sequence>
<dbReference type="GeneID" id="92376813"/>
<dbReference type="Pfam" id="PF00924">
    <property type="entry name" value="MS_channel_2nd"/>
    <property type="match status" value="1"/>
</dbReference>
<feature type="region of interest" description="Disordered" evidence="6">
    <location>
        <begin position="141"/>
        <end position="171"/>
    </location>
</feature>
<evidence type="ECO:0000256" key="4">
    <source>
        <dbReference type="ARBA" id="ARBA00022989"/>
    </source>
</evidence>
<feature type="domain" description="Mechanosensitive ion channel MscS" evidence="7">
    <location>
        <begin position="71"/>
        <end position="134"/>
    </location>
</feature>
<organism evidence="8 9">
    <name type="scientific">Trypanosoma equiperdum</name>
    <dbReference type="NCBI Taxonomy" id="5694"/>
    <lineage>
        <taxon>Eukaryota</taxon>
        <taxon>Discoba</taxon>
        <taxon>Euglenozoa</taxon>
        <taxon>Kinetoplastea</taxon>
        <taxon>Metakinetoplastina</taxon>
        <taxon>Trypanosomatida</taxon>
        <taxon>Trypanosomatidae</taxon>
        <taxon>Trypanosoma</taxon>
    </lineage>
</organism>
<accession>A0A1G4IG15</accession>
<dbReference type="VEuPathDB" id="TriTrypDB:TEOVI_000287300"/>
<keyword evidence="5" id="KW-0472">Membrane</keyword>
<keyword evidence="9" id="KW-1185">Reference proteome</keyword>
<evidence type="ECO:0000256" key="3">
    <source>
        <dbReference type="ARBA" id="ARBA00022692"/>
    </source>
</evidence>
<dbReference type="InterPro" id="IPR023408">
    <property type="entry name" value="MscS_beta-dom_sf"/>
</dbReference>
<evidence type="ECO:0000313" key="8">
    <source>
        <dbReference type="EMBL" id="SCU71292.1"/>
    </source>
</evidence>
<evidence type="ECO:0000313" key="9">
    <source>
        <dbReference type="Proteomes" id="UP000195570"/>
    </source>
</evidence>
<dbReference type="InterPro" id="IPR011014">
    <property type="entry name" value="MscS_channel_TM-2"/>
</dbReference>
<dbReference type="Gene3D" id="2.30.30.60">
    <property type="match status" value="1"/>
</dbReference>
<comment type="similarity">
    <text evidence="2">Belongs to the MscS (TC 1.A.23) family.</text>
</comment>
<dbReference type="SUPFAM" id="SSF82861">
    <property type="entry name" value="Mechanosensitive channel protein MscS (YggB), transmembrane region"/>
    <property type="match status" value="1"/>
</dbReference>
<comment type="subcellular location">
    <subcellularLocation>
        <location evidence="1">Membrane</location>
        <topology evidence="1">Multi-pass membrane protein</topology>
    </subcellularLocation>
</comment>
<evidence type="ECO:0000259" key="7">
    <source>
        <dbReference type="Pfam" id="PF00924"/>
    </source>
</evidence>
<keyword evidence="3" id="KW-0812">Transmembrane</keyword>
<dbReference type="SUPFAM" id="SSF50182">
    <property type="entry name" value="Sm-like ribonucleoproteins"/>
    <property type="match status" value="1"/>
</dbReference>
<evidence type="ECO:0000256" key="5">
    <source>
        <dbReference type="ARBA" id="ARBA00023136"/>
    </source>
</evidence>
<dbReference type="Gene3D" id="1.10.287.1260">
    <property type="match status" value="1"/>
</dbReference>
<dbReference type="PANTHER" id="PTHR30221:SF1">
    <property type="entry name" value="SMALL-CONDUCTANCE MECHANOSENSITIVE CHANNEL"/>
    <property type="match status" value="1"/>
</dbReference>
<name>A0A1G4IG15_TRYEQ</name>
<dbReference type="GO" id="GO:0008381">
    <property type="term" value="F:mechanosensitive monoatomic ion channel activity"/>
    <property type="evidence" value="ECO:0007669"/>
    <property type="project" value="InterPro"/>
</dbReference>